<dbReference type="InterPro" id="IPR052895">
    <property type="entry name" value="HetReg/Transcr_Mod"/>
</dbReference>
<dbReference type="Pfam" id="PF06985">
    <property type="entry name" value="HET"/>
    <property type="match status" value="1"/>
</dbReference>
<gene>
    <name evidence="2" type="ORF">BDV36DRAFT_167658</name>
</gene>
<evidence type="ECO:0000313" key="3">
    <source>
        <dbReference type="Proteomes" id="UP000325395"/>
    </source>
</evidence>
<protein>
    <submittedName>
        <fullName evidence="2">Heterokaryon incompatibility protein-domain-containing protein</fullName>
    </submittedName>
</protein>
<name>A0ABQ6WLU0_9EURO</name>
<dbReference type="Proteomes" id="UP000325395">
    <property type="component" value="Unassembled WGS sequence"/>
</dbReference>
<dbReference type="InterPro" id="IPR010730">
    <property type="entry name" value="HET"/>
</dbReference>
<dbReference type="PANTHER" id="PTHR24148">
    <property type="entry name" value="ANKYRIN REPEAT DOMAIN-CONTAINING PROTEIN 39 HOMOLOG-RELATED"/>
    <property type="match status" value="1"/>
</dbReference>
<proteinExistence type="predicted"/>
<accession>A0ABQ6WLU0</accession>
<dbReference type="EMBL" id="ML735731">
    <property type="protein sequence ID" value="KAE8418013.1"/>
    <property type="molecule type" value="Genomic_DNA"/>
</dbReference>
<evidence type="ECO:0000313" key="2">
    <source>
        <dbReference type="EMBL" id="KAE8418013.1"/>
    </source>
</evidence>
<feature type="domain" description="Heterokaryon incompatibility" evidence="1">
    <location>
        <begin position="101"/>
        <end position="244"/>
    </location>
</feature>
<sequence length="464" mass="52610">MVVGLGSAATLMEVQTSNCPSALENRTCFPDISHQNLSLYPWLLRRIKPHPLVYPPYHYSPLPEGYIRLLRLMPHQDKHAPIQCQIPDYPLHESVVGTHRYEALSYVWGSLEKPHSIILDNGCLSVTTNLYAALLHLRDRFIERVIWIDAICINQNDLRERSSQVQVMAEIFAKASCVVVWLEEEEEEEATGIHDDKSSDEGGRALEVIRKAAEAYYSTSMDENKAVLSLLGRSWFQRVWVLQEIAAARHILIACHSAEIDGHAFSSGLTALKDIIADKDMRDQIGMTVFLIKNATLRPKRVIARSDKISLRICPLEDLTTMYNSCEATDHRDKVYALLGMSSDNYGPAAILPDYTVPWKDVLCRLIRLYIGGQACVQTWDDEDVAMIRGKGCVLGVVRRVAMNPPPWKDDDTWHNCRDAFVTIQMTGEVERGMGRAWKFCKWPGLIKRGDIVCLYKERLSLPS</sequence>
<reference evidence="2 3" key="1">
    <citation type="submission" date="2019-04" db="EMBL/GenBank/DDBJ databases">
        <authorList>
            <consortium name="DOE Joint Genome Institute"/>
            <person name="Mondo S."/>
            <person name="Kjaerbolling I."/>
            <person name="Vesth T."/>
            <person name="Frisvad J.C."/>
            <person name="Nybo J.L."/>
            <person name="Theobald S."/>
            <person name="Kildgaard S."/>
            <person name="Isbrandt T."/>
            <person name="Kuo A."/>
            <person name="Sato A."/>
            <person name="Lyhne E.K."/>
            <person name="Kogle M.E."/>
            <person name="Wiebenga A."/>
            <person name="Kun R.S."/>
            <person name="Lubbers R.J."/>
            <person name="Makela M.R."/>
            <person name="Barry K."/>
            <person name="Chovatia M."/>
            <person name="Clum A."/>
            <person name="Daum C."/>
            <person name="Haridas S."/>
            <person name="He G."/>
            <person name="LaButti K."/>
            <person name="Lipzen A."/>
            <person name="Riley R."/>
            <person name="Salamov A."/>
            <person name="Simmons B.A."/>
            <person name="Magnuson J.K."/>
            <person name="Henrissat B."/>
            <person name="Mortensen U.H."/>
            <person name="Larsen T.O."/>
            <person name="Devries R.P."/>
            <person name="Grigoriev I.V."/>
            <person name="Machida M."/>
            <person name="Baker S.E."/>
            <person name="Andersen M.R."/>
            <person name="Cantor M.N."/>
            <person name="Hua S.X."/>
        </authorList>
    </citation>
    <scope>NUCLEOTIDE SEQUENCE [LARGE SCALE GENOMIC DNA]</scope>
    <source>
        <strain evidence="2 3">CBS 117616</strain>
    </source>
</reference>
<organism evidence="2 3">
    <name type="scientific">Aspergillus pseudocaelatus</name>
    <dbReference type="NCBI Taxonomy" id="1825620"/>
    <lineage>
        <taxon>Eukaryota</taxon>
        <taxon>Fungi</taxon>
        <taxon>Dikarya</taxon>
        <taxon>Ascomycota</taxon>
        <taxon>Pezizomycotina</taxon>
        <taxon>Eurotiomycetes</taxon>
        <taxon>Eurotiomycetidae</taxon>
        <taxon>Eurotiales</taxon>
        <taxon>Aspergillaceae</taxon>
        <taxon>Aspergillus</taxon>
        <taxon>Aspergillus subgen. Circumdati</taxon>
    </lineage>
</organism>
<dbReference type="PANTHER" id="PTHR24148:SF78">
    <property type="entry name" value="HETEROKARYON INCOMPATIBILITY DOMAIN-CONTAINING PROTEIN"/>
    <property type="match status" value="1"/>
</dbReference>
<keyword evidence="3" id="KW-1185">Reference proteome</keyword>
<evidence type="ECO:0000259" key="1">
    <source>
        <dbReference type="Pfam" id="PF06985"/>
    </source>
</evidence>